<evidence type="ECO:0000313" key="5">
    <source>
        <dbReference type="Proteomes" id="UP001322664"/>
    </source>
</evidence>
<feature type="chain" id="PRO_5047195888" evidence="2">
    <location>
        <begin position="22"/>
        <end position="449"/>
    </location>
</feature>
<accession>A0ABZ0RPX9</accession>
<keyword evidence="1 2" id="KW-0732">Signal</keyword>
<evidence type="ECO:0000259" key="3">
    <source>
        <dbReference type="PROSITE" id="PS51272"/>
    </source>
</evidence>
<sequence length="449" mass="50873">MRKKMKLGMCSALLVSSLVGGTLGTSDMVAHASSHVAQQVGNPFKDVSKKDAAYEAILWASKEGIVSGYKDGTFKPNDKVTEAQFAKMLVNYFKLDAAKGTLMRNSGERHWADDFYDKLASYSVPLNGYVNEVQRFEPVKRGVVAEALAYLAKDEMTLKDSIQFLYDNKVSNGQNSTEKLIEQHFGYANDITRSQVVVFFYKLHLANIKSVQGKQALSQYASDEDIEKLAKQGTSYLFYLLTKSSIHVDLERAAIRQEETEDYNKRYKALFESGTFKFAERVKNKSAGHELFDFKALDKLEKELTPETIQYLNQHYVVDGATSGDDHYLIFFVDKNDNYLTINYGSNDFATTLYGKRKYHVRATGNTPTANQALAMVVSDISGTKRTLTEINSYKTWIDKKQNLSYEYGYAGNLVVRFGIKTYLTGFPYEDGEFSFTYFPDKTRNGDYE</sequence>
<keyword evidence="5" id="KW-1185">Reference proteome</keyword>
<dbReference type="PROSITE" id="PS51272">
    <property type="entry name" value="SLH"/>
    <property type="match status" value="1"/>
</dbReference>
<feature type="signal peptide" evidence="2">
    <location>
        <begin position="1"/>
        <end position="21"/>
    </location>
</feature>
<name>A0ABZ0RPX9_9BACI</name>
<dbReference type="InterPro" id="IPR001119">
    <property type="entry name" value="SLH_dom"/>
</dbReference>
<evidence type="ECO:0000313" key="4">
    <source>
        <dbReference type="EMBL" id="WPK10273.1"/>
    </source>
</evidence>
<protein>
    <submittedName>
        <fullName evidence="4">S-layer homology domain-containing protein</fullName>
    </submittedName>
</protein>
<organism evidence="4 5">
    <name type="scientific">Lysinibacillus louembei</name>
    <dbReference type="NCBI Taxonomy" id="1470088"/>
    <lineage>
        <taxon>Bacteria</taxon>
        <taxon>Bacillati</taxon>
        <taxon>Bacillota</taxon>
        <taxon>Bacilli</taxon>
        <taxon>Bacillales</taxon>
        <taxon>Bacillaceae</taxon>
        <taxon>Lysinibacillus</taxon>
    </lineage>
</organism>
<reference evidence="4 5" key="1">
    <citation type="submission" date="2023-09" db="EMBL/GenBank/DDBJ databases">
        <authorList>
            <person name="Page C.A."/>
            <person name="Perez-Diaz I.M."/>
        </authorList>
    </citation>
    <scope>NUCLEOTIDE SEQUENCE [LARGE SCALE GENOMIC DNA]</scope>
    <source>
        <strain evidence="4 5">Ll15</strain>
    </source>
</reference>
<dbReference type="Proteomes" id="UP001322664">
    <property type="component" value="Chromosome"/>
</dbReference>
<gene>
    <name evidence="4" type="ORF">R6U77_10025</name>
</gene>
<dbReference type="Pfam" id="PF00395">
    <property type="entry name" value="SLH"/>
    <property type="match status" value="1"/>
</dbReference>
<dbReference type="EMBL" id="CP137624">
    <property type="protein sequence ID" value="WPK10273.1"/>
    <property type="molecule type" value="Genomic_DNA"/>
</dbReference>
<evidence type="ECO:0000256" key="2">
    <source>
        <dbReference type="SAM" id="SignalP"/>
    </source>
</evidence>
<dbReference type="RefSeq" id="WP_319835543.1">
    <property type="nucleotide sequence ID" value="NZ_CP137624.1"/>
</dbReference>
<proteinExistence type="predicted"/>
<feature type="domain" description="SLH" evidence="3">
    <location>
        <begin position="40"/>
        <end position="103"/>
    </location>
</feature>
<evidence type="ECO:0000256" key="1">
    <source>
        <dbReference type="ARBA" id="ARBA00022729"/>
    </source>
</evidence>